<evidence type="ECO:0000256" key="1">
    <source>
        <dbReference type="SAM" id="Coils"/>
    </source>
</evidence>
<proteinExistence type="predicted"/>
<evidence type="ECO:0000313" key="3">
    <source>
        <dbReference type="Proteomes" id="UP000000249"/>
    </source>
</evidence>
<keyword evidence="1" id="KW-0175">Coiled coil</keyword>
<dbReference type="EMBL" id="CP000627">
    <property type="protein sequence ID" value="ABQ20904.1"/>
    <property type="molecule type" value="Genomic_DNA"/>
</dbReference>
<dbReference type="eggNOG" id="ENOG5031P88">
    <property type="taxonomic scope" value="Bacteria"/>
</dbReference>
<dbReference type="AlphaFoldDB" id="A0A0H3AJY2"/>
<feature type="coiled-coil region" evidence="1">
    <location>
        <begin position="3"/>
        <end position="81"/>
    </location>
</feature>
<accession>A0A0H3AJY2</accession>
<protein>
    <submittedName>
        <fullName evidence="2">Uncharacterized protein</fullName>
    </submittedName>
</protein>
<dbReference type="KEGG" id="vco:VC0395_A1391"/>
<dbReference type="PATRIC" id="fig|345073.21.peg.1848"/>
<gene>
    <name evidence="2" type="ordered locus">VC0395_A1391</name>
</gene>
<dbReference type="Proteomes" id="UP000000249">
    <property type="component" value="Chromosome 1"/>
</dbReference>
<name>A0A0H3AJY2_VIBC3</name>
<dbReference type="OrthoDB" id="5896897at2"/>
<dbReference type="SMR" id="A0A0H3AJY2"/>
<dbReference type="KEGG" id="vcr:VC395_1908"/>
<evidence type="ECO:0000313" key="2">
    <source>
        <dbReference type="EMBL" id="ABQ20904.1"/>
    </source>
</evidence>
<reference evidence="2 3" key="1">
    <citation type="submission" date="2007-03" db="EMBL/GenBank/DDBJ databases">
        <authorList>
            <person name="Heidelberg J."/>
        </authorList>
    </citation>
    <scope>NUCLEOTIDE SEQUENCE [LARGE SCALE GENOMIC DNA]</scope>
    <source>
        <strain evidence="3">ATCC 39541 / Classical Ogawa 395 / O395</strain>
    </source>
</reference>
<sequence>MSLSTLQAELASAKTEYEAKELEIRNLFSEKNTQERRLQTLVAQVAAKRKELSNALSQSSAETLTSELQSLESQYQACQTLINNISNYLTVKAGLDKKNASELVERAQKNLLNFIYNSIKSELKVLTDEQVELMKDFVVIEKLIRSELSDSVRQSYFLGCVFDELYGQLKGSDFTSHKEKMLKKYDAESSIG</sequence>
<dbReference type="RefSeq" id="WP_000059473.1">
    <property type="nucleotide sequence ID" value="NC_009457.1"/>
</dbReference>
<organism evidence="2 3">
    <name type="scientific">Vibrio cholerae serotype O1 (strain ATCC 39541 / Classical Ogawa 395 / O395)</name>
    <dbReference type="NCBI Taxonomy" id="345073"/>
    <lineage>
        <taxon>Bacteria</taxon>
        <taxon>Pseudomonadati</taxon>
        <taxon>Pseudomonadota</taxon>
        <taxon>Gammaproteobacteria</taxon>
        <taxon>Vibrionales</taxon>
        <taxon>Vibrionaceae</taxon>
        <taxon>Vibrio</taxon>
    </lineage>
</organism>